<proteinExistence type="inferred from homology"/>
<dbReference type="RefSeq" id="WP_165140529.1">
    <property type="nucleotide sequence ID" value="NZ_JAALLT010000002.1"/>
</dbReference>
<dbReference type="SUPFAM" id="SSF51556">
    <property type="entry name" value="Metallo-dependent hydrolases"/>
    <property type="match status" value="1"/>
</dbReference>
<keyword evidence="4" id="KW-0479">Metal-binding</keyword>
<comment type="caution">
    <text evidence="7">The sequence shown here is derived from an EMBL/GenBank/DDBJ whole genome shotgun (WGS) entry which is preliminary data.</text>
</comment>
<dbReference type="Pfam" id="PF01979">
    <property type="entry name" value="Amidohydro_1"/>
    <property type="match status" value="1"/>
</dbReference>
<accession>A0A6M1SLU0</accession>
<dbReference type="Gene3D" id="3.20.20.140">
    <property type="entry name" value="Metal-dependent hydrolases"/>
    <property type="match status" value="1"/>
</dbReference>
<evidence type="ECO:0000313" key="7">
    <source>
        <dbReference type="EMBL" id="NGP76301.1"/>
    </source>
</evidence>
<evidence type="ECO:0000256" key="3">
    <source>
        <dbReference type="ARBA" id="ARBA00010286"/>
    </source>
</evidence>
<feature type="domain" description="Amidohydrolase-related" evidence="6">
    <location>
        <begin position="104"/>
        <end position="479"/>
    </location>
</feature>
<reference evidence="7 8" key="1">
    <citation type="submission" date="2020-02" db="EMBL/GenBank/DDBJ databases">
        <title>Balneolaceae bacterium YR4-1, complete genome.</title>
        <authorList>
            <person name="Li Y."/>
            <person name="Wu S."/>
        </authorList>
    </citation>
    <scope>NUCLEOTIDE SEQUENCE [LARGE SCALE GENOMIC DNA]</scope>
    <source>
        <strain evidence="7 8">YR4-1</strain>
    </source>
</reference>
<sequence length="482" mass="53353">MKKFLKVFSVILGVLLVAGVSAYFIWFHNTEEHTLKLDPKEVYATQNSPRYLITNANVVDVESGTILENKHLTVRNGIVARIFEGSIHDSLRENYTIVNAENRFLMPGMIDMHAHLNSGGLIPPDESTRPMALEQFARYGVSTIFTLGGHGFNQEITADLIDKQKSNELIGPQIFATGDILTAPGGYPIPLVPMMTGIPADEIDLDEQGILTVSEESDFDAIFSKKKELGLNGIKIMVESGLGGASEEPRISDATLQKIVQIASEYNLSVFAHVSRQDDLEDAIHAGVDVIVHTVADQVLKDAETLFEKMKEDSIYYTPTLSIAYMYQYVASAEILEDPFLMQYSSERTNRSLENWPVRQLMVQSSGVDTDQHKQNMMQNFSLFYKAGVPILMGSDAGNPSVIPGYSAHKELEFMSDGGMSNAEVLRAATIIPAQFLGVDDITGSIGIGKMASFIMLDDNPLKDVRNSRSIHRVMLEGYWIE</sequence>
<gene>
    <name evidence="7" type="ORF">G3570_06635</name>
</gene>
<evidence type="ECO:0000256" key="2">
    <source>
        <dbReference type="ARBA" id="ARBA00002368"/>
    </source>
</evidence>
<dbReference type="PANTHER" id="PTHR43135:SF3">
    <property type="entry name" value="ALPHA-D-RIBOSE 1-METHYLPHOSPHONATE 5-TRIPHOSPHATE DIPHOSPHATASE"/>
    <property type="match status" value="1"/>
</dbReference>
<organism evidence="7 8">
    <name type="scientific">Halalkalibaculum roseum</name>
    <dbReference type="NCBI Taxonomy" id="2709311"/>
    <lineage>
        <taxon>Bacteria</taxon>
        <taxon>Pseudomonadati</taxon>
        <taxon>Balneolota</taxon>
        <taxon>Balneolia</taxon>
        <taxon>Balneolales</taxon>
        <taxon>Balneolaceae</taxon>
        <taxon>Halalkalibaculum</taxon>
    </lineage>
</organism>
<dbReference type="SUPFAM" id="SSF51338">
    <property type="entry name" value="Composite domain of metallo-dependent hydrolases"/>
    <property type="match status" value="1"/>
</dbReference>
<dbReference type="EMBL" id="JAALLT010000002">
    <property type="protein sequence ID" value="NGP76301.1"/>
    <property type="molecule type" value="Genomic_DNA"/>
</dbReference>
<evidence type="ECO:0000256" key="4">
    <source>
        <dbReference type="ARBA" id="ARBA00022723"/>
    </source>
</evidence>
<keyword evidence="5 7" id="KW-0378">Hydrolase</keyword>
<name>A0A6M1SLU0_9BACT</name>
<dbReference type="InterPro" id="IPR006680">
    <property type="entry name" value="Amidohydro-rel"/>
</dbReference>
<evidence type="ECO:0000313" key="8">
    <source>
        <dbReference type="Proteomes" id="UP000473278"/>
    </source>
</evidence>
<dbReference type="Proteomes" id="UP000473278">
    <property type="component" value="Unassembled WGS sequence"/>
</dbReference>
<evidence type="ECO:0000256" key="5">
    <source>
        <dbReference type="ARBA" id="ARBA00022801"/>
    </source>
</evidence>
<dbReference type="InterPro" id="IPR002195">
    <property type="entry name" value="Dihydroorotase_CS"/>
</dbReference>
<comment type="cofactor">
    <cofactor evidence="1">
        <name>Zn(2+)</name>
        <dbReference type="ChEBI" id="CHEBI:29105"/>
    </cofactor>
</comment>
<dbReference type="InterPro" id="IPR051781">
    <property type="entry name" value="Metallo-dep_Hydrolase"/>
</dbReference>
<dbReference type="GO" id="GO:0046872">
    <property type="term" value="F:metal ion binding"/>
    <property type="evidence" value="ECO:0007669"/>
    <property type="project" value="UniProtKB-KW"/>
</dbReference>
<keyword evidence="8" id="KW-1185">Reference proteome</keyword>
<evidence type="ECO:0000259" key="6">
    <source>
        <dbReference type="Pfam" id="PF01979"/>
    </source>
</evidence>
<comment type="similarity">
    <text evidence="3">Belongs to the metallo-dependent hydrolases superfamily. DHOase family. Class I DHOase subfamily.</text>
</comment>
<comment type="function">
    <text evidence="2">Catalyzes the reversible cyclization of carbamoyl aspartate to dihydroorotate.</text>
</comment>
<dbReference type="Gene3D" id="2.30.40.10">
    <property type="entry name" value="Urease, subunit C, domain 1"/>
    <property type="match status" value="1"/>
</dbReference>
<dbReference type="PROSITE" id="PS00482">
    <property type="entry name" value="DIHYDROOROTASE_1"/>
    <property type="match status" value="1"/>
</dbReference>
<protein>
    <submittedName>
        <fullName evidence="7">Amidohydrolase family protein</fullName>
    </submittedName>
</protein>
<dbReference type="AlphaFoldDB" id="A0A6M1SLU0"/>
<dbReference type="GO" id="GO:0016812">
    <property type="term" value="F:hydrolase activity, acting on carbon-nitrogen (but not peptide) bonds, in cyclic amides"/>
    <property type="evidence" value="ECO:0007669"/>
    <property type="project" value="InterPro"/>
</dbReference>
<dbReference type="PANTHER" id="PTHR43135">
    <property type="entry name" value="ALPHA-D-RIBOSE 1-METHYLPHOSPHONATE 5-TRIPHOSPHATE DIPHOSPHATASE"/>
    <property type="match status" value="1"/>
</dbReference>
<dbReference type="InterPro" id="IPR011059">
    <property type="entry name" value="Metal-dep_hydrolase_composite"/>
</dbReference>
<evidence type="ECO:0000256" key="1">
    <source>
        <dbReference type="ARBA" id="ARBA00001947"/>
    </source>
</evidence>
<dbReference type="InterPro" id="IPR032466">
    <property type="entry name" value="Metal_Hydrolase"/>
</dbReference>